<keyword evidence="3" id="KW-1185">Reference proteome</keyword>
<organism evidence="2 3">
    <name type="scientific">Nocardioides thalensis</name>
    <dbReference type="NCBI Taxonomy" id="1914755"/>
    <lineage>
        <taxon>Bacteria</taxon>
        <taxon>Bacillati</taxon>
        <taxon>Actinomycetota</taxon>
        <taxon>Actinomycetes</taxon>
        <taxon>Propionibacteriales</taxon>
        <taxon>Nocardioidaceae</taxon>
        <taxon>Nocardioides</taxon>
    </lineage>
</organism>
<evidence type="ECO:0000259" key="1">
    <source>
        <dbReference type="Pfam" id="PF12680"/>
    </source>
</evidence>
<evidence type="ECO:0000313" key="3">
    <source>
        <dbReference type="Proteomes" id="UP000530424"/>
    </source>
</evidence>
<proteinExistence type="predicted"/>
<dbReference type="InterPro" id="IPR032710">
    <property type="entry name" value="NTF2-like_dom_sf"/>
</dbReference>
<dbReference type="Gene3D" id="3.10.450.50">
    <property type="match status" value="1"/>
</dbReference>
<dbReference type="SUPFAM" id="SSF54427">
    <property type="entry name" value="NTF2-like"/>
    <property type="match status" value="1"/>
</dbReference>
<dbReference type="EMBL" id="JACCFP010000001">
    <property type="protein sequence ID" value="NYJ02950.1"/>
    <property type="molecule type" value="Genomic_DNA"/>
</dbReference>
<dbReference type="InterPro" id="IPR037401">
    <property type="entry name" value="SnoaL-like"/>
</dbReference>
<feature type="domain" description="SnoaL-like" evidence="1">
    <location>
        <begin position="12"/>
        <end position="105"/>
    </location>
</feature>
<dbReference type="Proteomes" id="UP000530424">
    <property type="component" value="Unassembled WGS sequence"/>
</dbReference>
<dbReference type="Pfam" id="PF12680">
    <property type="entry name" value="SnoaL_2"/>
    <property type="match status" value="1"/>
</dbReference>
<gene>
    <name evidence="2" type="ORF">HNR19_003648</name>
</gene>
<dbReference type="AlphaFoldDB" id="A0A853C4B0"/>
<evidence type="ECO:0000313" key="2">
    <source>
        <dbReference type="EMBL" id="NYJ02950.1"/>
    </source>
</evidence>
<protein>
    <recommendedName>
        <fullName evidence="1">SnoaL-like domain-containing protein</fullName>
    </recommendedName>
</protein>
<name>A0A853C4B0_9ACTN</name>
<sequence length="163" mass="18863">MTDWRAAHERVVDNFRTGWDRPDPHAWDELMDPEMRFVQPMLRDGTGPEHWWRESARTLALLPDLRADVLSWAGSGENLFIHIRFTATLAGRPLSWEAVDLLRVTPEGVALFRESFFDSVPVATQVLSRPRSWLRWWRSGVGPFFARRRLLRPPPTHVHGGSS</sequence>
<reference evidence="2 3" key="1">
    <citation type="submission" date="2020-07" db="EMBL/GenBank/DDBJ databases">
        <title>Sequencing the genomes of 1000 actinobacteria strains.</title>
        <authorList>
            <person name="Klenk H.-P."/>
        </authorList>
    </citation>
    <scope>NUCLEOTIDE SEQUENCE [LARGE SCALE GENOMIC DNA]</scope>
    <source>
        <strain evidence="2 3">DSM 103833</strain>
    </source>
</reference>
<accession>A0A853C4B0</accession>
<comment type="caution">
    <text evidence="2">The sequence shown here is derived from an EMBL/GenBank/DDBJ whole genome shotgun (WGS) entry which is preliminary data.</text>
</comment>
<dbReference type="RefSeq" id="WP_179669253.1">
    <property type="nucleotide sequence ID" value="NZ_JACCFP010000001.1"/>
</dbReference>